<proteinExistence type="predicted"/>
<dbReference type="EMBL" id="JAWDJW010007152">
    <property type="protein sequence ID" value="KAK3062728.1"/>
    <property type="molecule type" value="Genomic_DNA"/>
</dbReference>
<dbReference type="Proteomes" id="UP001186974">
    <property type="component" value="Unassembled WGS sequence"/>
</dbReference>
<sequence length="468" mass="51067">MLHATEDTNFAELRALLPESETIDPSSPIYQKESVCWSAQQDLHPKLILRPTCLSSLQGIVKHLYASTFDFAIRSGGVGSSSSCDILLSMTAFDSLTFDPSSETVTVGAGQTWGDLDAKLSESAPGYAVVGARCPFVGVAGAMLTGCISWLSHEYGLGSSPQNLLDVQIVLHDGRLLWASEEPQLLWALRGGGGNLGVVAAFKLKAYRYTQSILSGIIKFPSSSKETLEAVSRRLAVFLRRCEDPKIACHVFIRNPSSPFLPGLGLLVFDANGPEHGRGEDGFKWALDIEGAVDMTRECTIKDVNGYSGGARAKMGRTSNWMTGTLVKNEQVDEAFLIRANDWCDSIIREDEGLAGGSFVLLECMQERALQGEGVAWSKEGRRHVLQVGVGYKGLPKGEEASKKAVKVLEESTKRIIGDCEKGEYLPAFYQPEIMDARALYAESFEKLKQLKERYDPQGRFTGGISFT</sequence>
<accession>A0ACC3D736</accession>
<reference evidence="1" key="1">
    <citation type="submission" date="2024-09" db="EMBL/GenBank/DDBJ databases">
        <title>Black Yeasts Isolated from many extreme environments.</title>
        <authorList>
            <person name="Coleine C."/>
            <person name="Stajich J.E."/>
            <person name="Selbmann L."/>
        </authorList>
    </citation>
    <scope>NUCLEOTIDE SEQUENCE</scope>
    <source>
        <strain evidence="1">CCFEE 5737</strain>
    </source>
</reference>
<evidence type="ECO:0000313" key="1">
    <source>
        <dbReference type="EMBL" id="KAK3062728.1"/>
    </source>
</evidence>
<protein>
    <submittedName>
        <fullName evidence="1">Uncharacterized protein</fullName>
    </submittedName>
</protein>
<comment type="caution">
    <text evidence="1">The sequence shown here is derived from an EMBL/GenBank/DDBJ whole genome shotgun (WGS) entry which is preliminary data.</text>
</comment>
<evidence type="ECO:0000313" key="2">
    <source>
        <dbReference type="Proteomes" id="UP001186974"/>
    </source>
</evidence>
<gene>
    <name evidence="1" type="ORF">LTS18_003479</name>
</gene>
<organism evidence="1 2">
    <name type="scientific">Coniosporium uncinatum</name>
    <dbReference type="NCBI Taxonomy" id="93489"/>
    <lineage>
        <taxon>Eukaryota</taxon>
        <taxon>Fungi</taxon>
        <taxon>Dikarya</taxon>
        <taxon>Ascomycota</taxon>
        <taxon>Pezizomycotina</taxon>
        <taxon>Dothideomycetes</taxon>
        <taxon>Dothideomycetes incertae sedis</taxon>
        <taxon>Coniosporium</taxon>
    </lineage>
</organism>
<keyword evidence="2" id="KW-1185">Reference proteome</keyword>
<name>A0ACC3D736_9PEZI</name>